<sequence length="104" mass="11076">MQLKEARNVPRDGSKSSRSNGLPVAGGVENERINRKDLAVKLTIWGFSEHSLGEGSVSLRPLELNPDVSEILIVASLSGGTSPPVLTDTLTAFLNGTESITLFN</sequence>
<evidence type="ECO:0000256" key="1">
    <source>
        <dbReference type="SAM" id="MobiDB-lite"/>
    </source>
</evidence>
<dbReference type="EMBL" id="BPLQ01007533">
    <property type="protein sequence ID" value="GIY30698.1"/>
    <property type="molecule type" value="Genomic_DNA"/>
</dbReference>
<reference evidence="2 3" key="1">
    <citation type="submission" date="2021-06" db="EMBL/GenBank/DDBJ databases">
        <title>Caerostris darwini draft genome.</title>
        <authorList>
            <person name="Kono N."/>
            <person name="Arakawa K."/>
        </authorList>
    </citation>
    <scope>NUCLEOTIDE SEQUENCE [LARGE SCALE GENOMIC DNA]</scope>
</reference>
<organism evidence="2 3">
    <name type="scientific">Caerostris darwini</name>
    <dbReference type="NCBI Taxonomy" id="1538125"/>
    <lineage>
        <taxon>Eukaryota</taxon>
        <taxon>Metazoa</taxon>
        <taxon>Ecdysozoa</taxon>
        <taxon>Arthropoda</taxon>
        <taxon>Chelicerata</taxon>
        <taxon>Arachnida</taxon>
        <taxon>Araneae</taxon>
        <taxon>Araneomorphae</taxon>
        <taxon>Entelegynae</taxon>
        <taxon>Araneoidea</taxon>
        <taxon>Araneidae</taxon>
        <taxon>Caerostris</taxon>
    </lineage>
</organism>
<dbReference type="AlphaFoldDB" id="A0AAV4S895"/>
<dbReference type="Proteomes" id="UP001054837">
    <property type="component" value="Unassembled WGS sequence"/>
</dbReference>
<proteinExistence type="predicted"/>
<accession>A0AAV4S895</accession>
<keyword evidence="3" id="KW-1185">Reference proteome</keyword>
<evidence type="ECO:0000313" key="2">
    <source>
        <dbReference type="EMBL" id="GIY30698.1"/>
    </source>
</evidence>
<gene>
    <name evidence="2" type="ORF">CDAR_465431</name>
</gene>
<protein>
    <submittedName>
        <fullName evidence="2">Uncharacterized protein</fullName>
    </submittedName>
</protein>
<feature type="compositionally biased region" description="Basic and acidic residues" evidence="1">
    <location>
        <begin position="1"/>
        <end position="15"/>
    </location>
</feature>
<comment type="caution">
    <text evidence="2">The sequence shown here is derived from an EMBL/GenBank/DDBJ whole genome shotgun (WGS) entry which is preliminary data.</text>
</comment>
<name>A0AAV4S895_9ARAC</name>
<evidence type="ECO:0000313" key="3">
    <source>
        <dbReference type="Proteomes" id="UP001054837"/>
    </source>
</evidence>
<feature type="region of interest" description="Disordered" evidence="1">
    <location>
        <begin position="1"/>
        <end position="28"/>
    </location>
</feature>